<dbReference type="SUPFAM" id="SSF46785">
    <property type="entry name" value="Winged helix' DNA-binding domain"/>
    <property type="match status" value="1"/>
</dbReference>
<dbReference type="Proteomes" id="UP000739565">
    <property type="component" value="Unassembled WGS sequence"/>
</dbReference>
<dbReference type="PANTHER" id="PTHR30136:SF39">
    <property type="entry name" value="TRANSCRIPTIONAL REGULATORY PROTEIN"/>
    <property type="match status" value="1"/>
</dbReference>
<evidence type="ECO:0000313" key="7">
    <source>
        <dbReference type="Proteomes" id="UP000739565"/>
    </source>
</evidence>
<dbReference type="GO" id="GO:0003677">
    <property type="term" value="F:DNA binding"/>
    <property type="evidence" value="ECO:0007669"/>
    <property type="project" value="UniProtKB-KW"/>
</dbReference>
<dbReference type="InterPro" id="IPR050707">
    <property type="entry name" value="HTH_MetabolicPath_Reg"/>
</dbReference>
<evidence type="ECO:0000259" key="5">
    <source>
        <dbReference type="PROSITE" id="PS51078"/>
    </source>
</evidence>
<dbReference type="Pfam" id="PF01614">
    <property type="entry name" value="IclR_C"/>
    <property type="match status" value="1"/>
</dbReference>
<dbReference type="InterPro" id="IPR005471">
    <property type="entry name" value="Tscrpt_reg_IclR_N"/>
</dbReference>
<keyword evidence="7" id="KW-1185">Reference proteome</keyword>
<dbReference type="PROSITE" id="PS51078">
    <property type="entry name" value="ICLR_ED"/>
    <property type="match status" value="1"/>
</dbReference>
<dbReference type="Gene3D" id="1.10.10.10">
    <property type="entry name" value="Winged helix-like DNA-binding domain superfamily/Winged helix DNA-binding domain"/>
    <property type="match status" value="1"/>
</dbReference>
<feature type="domain" description="HTH iclR-type" evidence="4">
    <location>
        <begin position="16"/>
        <end position="79"/>
    </location>
</feature>
<sequence length="269" mass="29474">MNPSMTAPTAAIKSGTQVVQRVAALLRSVSARNRLGARLIDLCTEVNIERPTAHRILQGLVSEGLIRQDETSKRYFLGSMIYEMGLAASPRTNMRDLCHAHLQQIAQATGDTVFLTTRAGFDGVCIDRAEGAFPIKVFVLEVGRRRPLNIGGGALAILSFLDDNEIERILSINKERCAEKFPNYSEAEVRKIIARARARGFVISDAVELPGVRTIAFPIFDKNNHPVAAISVATLSQRMDKGRSDLAISCITKAIEQIQPTLLTMEDGN</sequence>
<evidence type="ECO:0000256" key="3">
    <source>
        <dbReference type="ARBA" id="ARBA00023163"/>
    </source>
</evidence>
<accession>A0A953T6Q6</accession>
<evidence type="ECO:0000256" key="2">
    <source>
        <dbReference type="ARBA" id="ARBA00023125"/>
    </source>
</evidence>
<comment type="caution">
    <text evidence="6">The sequence shown here is derived from an EMBL/GenBank/DDBJ whole genome shotgun (WGS) entry which is preliminary data.</text>
</comment>
<organism evidence="6 7">
    <name type="scientific">Zwartia hollandica</name>
    <dbReference type="NCBI Taxonomy" id="324606"/>
    <lineage>
        <taxon>Bacteria</taxon>
        <taxon>Pseudomonadati</taxon>
        <taxon>Pseudomonadota</taxon>
        <taxon>Betaproteobacteria</taxon>
        <taxon>Burkholderiales</taxon>
        <taxon>Alcaligenaceae</taxon>
        <taxon>Zwartia</taxon>
    </lineage>
</organism>
<dbReference type="GO" id="GO:0045892">
    <property type="term" value="P:negative regulation of DNA-templated transcription"/>
    <property type="evidence" value="ECO:0007669"/>
    <property type="project" value="TreeGrafter"/>
</dbReference>
<evidence type="ECO:0000313" key="6">
    <source>
        <dbReference type="EMBL" id="MBZ1350044.1"/>
    </source>
</evidence>
<dbReference type="PANTHER" id="PTHR30136">
    <property type="entry name" value="HELIX-TURN-HELIX TRANSCRIPTIONAL REGULATOR, ICLR FAMILY"/>
    <property type="match status" value="1"/>
</dbReference>
<protein>
    <submittedName>
        <fullName evidence="6">IclR family transcriptional regulator</fullName>
    </submittedName>
</protein>
<evidence type="ECO:0000259" key="4">
    <source>
        <dbReference type="PROSITE" id="PS51077"/>
    </source>
</evidence>
<dbReference type="InterPro" id="IPR014757">
    <property type="entry name" value="Tscrpt_reg_IclR_C"/>
</dbReference>
<dbReference type="AlphaFoldDB" id="A0A953T6Q6"/>
<name>A0A953T6Q6_9BURK</name>
<dbReference type="Pfam" id="PF09339">
    <property type="entry name" value="HTH_IclR"/>
    <property type="match status" value="1"/>
</dbReference>
<dbReference type="SMART" id="SM00346">
    <property type="entry name" value="HTH_ICLR"/>
    <property type="match status" value="1"/>
</dbReference>
<proteinExistence type="predicted"/>
<dbReference type="GO" id="GO:0003700">
    <property type="term" value="F:DNA-binding transcription factor activity"/>
    <property type="evidence" value="ECO:0007669"/>
    <property type="project" value="TreeGrafter"/>
</dbReference>
<evidence type="ECO:0000256" key="1">
    <source>
        <dbReference type="ARBA" id="ARBA00023015"/>
    </source>
</evidence>
<reference evidence="6" key="1">
    <citation type="submission" date="2021-07" db="EMBL/GenBank/DDBJ databases">
        <title>New genus and species of the family Alcaligenaceae.</title>
        <authorList>
            <person name="Hahn M.W."/>
        </authorList>
    </citation>
    <scope>NUCLEOTIDE SEQUENCE</scope>
    <source>
        <strain evidence="6">LF4-65</strain>
    </source>
</reference>
<gene>
    <name evidence="6" type="ORF">KZZ10_05255</name>
</gene>
<dbReference type="Gene3D" id="3.30.450.40">
    <property type="match status" value="1"/>
</dbReference>
<keyword evidence="2" id="KW-0238">DNA-binding</keyword>
<dbReference type="InterPro" id="IPR036388">
    <property type="entry name" value="WH-like_DNA-bd_sf"/>
</dbReference>
<keyword evidence="1" id="KW-0805">Transcription regulation</keyword>
<feature type="domain" description="IclR-ED" evidence="5">
    <location>
        <begin position="80"/>
        <end position="264"/>
    </location>
</feature>
<keyword evidence="3" id="KW-0804">Transcription</keyword>
<dbReference type="SUPFAM" id="SSF55781">
    <property type="entry name" value="GAF domain-like"/>
    <property type="match status" value="1"/>
</dbReference>
<dbReference type="InterPro" id="IPR029016">
    <property type="entry name" value="GAF-like_dom_sf"/>
</dbReference>
<dbReference type="EMBL" id="JAHXRI010000006">
    <property type="protein sequence ID" value="MBZ1350044.1"/>
    <property type="molecule type" value="Genomic_DNA"/>
</dbReference>
<dbReference type="InterPro" id="IPR036390">
    <property type="entry name" value="WH_DNA-bd_sf"/>
</dbReference>
<dbReference type="PROSITE" id="PS51077">
    <property type="entry name" value="HTH_ICLR"/>
    <property type="match status" value="1"/>
</dbReference>